<dbReference type="SUPFAM" id="SSF52218">
    <property type="entry name" value="Flavoproteins"/>
    <property type="match status" value="1"/>
</dbReference>
<dbReference type="GO" id="GO:0009055">
    <property type="term" value="F:electron transfer activity"/>
    <property type="evidence" value="ECO:0007669"/>
    <property type="project" value="InterPro"/>
</dbReference>
<dbReference type="PROSITE" id="PS50902">
    <property type="entry name" value="FLAVODOXIN_LIKE"/>
    <property type="match status" value="1"/>
</dbReference>
<organism evidence="2 3">
    <name type="scientific">Alteribacter keqinensis</name>
    <dbReference type="NCBI Taxonomy" id="2483800"/>
    <lineage>
        <taxon>Bacteria</taxon>
        <taxon>Bacillati</taxon>
        <taxon>Bacillota</taxon>
        <taxon>Bacilli</taxon>
        <taxon>Bacillales</taxon>
        <taxon>Bacillaceae</taxon>
        <taxon>Alteribacter</taxon>
    </lineage>
</organism>
<feature type="domain" description="Flavodoxin-like" evidence="1">
    <location>
        <begin position="3"/>
        <end position="172"/>
    </location>
</feature>
<dbReference type="PROSITE" id="PS00201">
    <property type="entry name" value="FLAVODOXIN"/>
    <property type="match status" value="1"/>
</dbReference>
<sequence length="181" mass="19242">MQTFVLYASMNGHTEVLASAVADGAKKVEGMDVVLSSVEDINPDSLKEASAIIWGSSGYFGEPNPKMADFFSKLGGLWFSGALQGKVGGVFATTSTQHGGVENICRALQTPMQHHGMIFVSNTGPLDEDRVKFGNPYGATAVIPVEASPDSPMNKPVEGEMKLAEEYGMRVAETAAKLLQQ</sequence>
<reference evidence="2 3" key="1">
    <citation type="submission" date="2018-10" db="EMBL/GenBank/DDBJ databases">
        <title>Bacillus Keqinensis sp. nov., a moderately halophilic bacterium isolated from a saline-alkaline lake.</title>
        <authorList>
            <person name="Wang H."/>
        </authorList>
    </citation>
    <scope>NUCLEOTIDE SEQUENCE [LARGE SCALE GENOMIC DNA]</scope>
    <source>
        <strain evidence="2 3">KQ-3</strain>
    </source>
</reference>
<dbReference type="GO" id="GO:0003955">
    <property type="term" value="F:NAD(P)H dehydrogenase (quinone) activity"/>
    <property type="evidence" value="ECO:0007669"/>
    <property type="project" value="TreeGrafter"/>
</dbReference>
<comment type="caution">
    <text evidence="2">The sequence shown here is derived from an EMBL/GenBank/DDBJ whole genome shotgun (WGS) entry which is preliminary data.</text>
</comment>
<dbReference type="PANTHER" id="PTHR30546">
    <property type="entry name" value="FLAVODOXIN-RELATED PROTEIN WRBA-RELATED"/>
    <property type="match status" value="1"/>
</dbReference>
<evidence type="ECO:0000313" key="2">
    <source>
        <dbReference type="EMBL" id="RNA69304.1"/>
    </source>
</evidence>
<gene>
    <name evidence="2" type="ORF">EBO34_04990</name>
</gene>
<dbReference type="GO" id="GO:0010181">
    <property type="term" value="F:FMN binding"/>
    <property type="evidence" value="ECO:0007669"/>
    <property type="project" value="InterPro"/>
</dbReference>
<dbReference type="PANTHER" id="PTHR30546:SF23">
    <property type="entry name" value="FLAVOPROTEIN-LIKE PROTEIN YCP4-RELATED"/>
    <property type="match status" value="1"/>
</dbReference>
<dbReference type="InterPro" id="IPR008254">
    <property type="entry name" value="Flavodoxin/NO_synth"/>
</dbReference>
<dbReference type="InterPro" id="IPR029039">
    <property type="entry name" value="Flavoprotein-like_sf"/>
</dbReference>
<evidence type="ECO:0000259" key="1">
    <source>
        <dbReference type="PROSITE" id="PS50902"/>
    </source>
</evidence>
<proteinExistence type="predicted"/>
<dbReference type="Pfam" id="PF00258">
    <property type="entry name" value="Flavodoxin_1"/>
    <property type="match status" value="1"/>
</dbReference>
<dbReference type="GO" id="GO:0016020">
    <property type="term" value="C:membrane"/>
    <property type="evidence" value="ECO:0007669"/>
    <property type="project" value="TreeGrafter"/>
</dbReference>
<name>A0A3M7TWZ9_9BACI</name>
<dbReference type="OrthoDB" id="9801479at2"/>
<dbReference type="RefSeq" id="WP_122896825.1">
    <property type="nucleotide sequence ID" value="NZ_RHIB01000001.1"/>
</dbReference>
<dbReference type="Proteomes" id="UP000278746">
    <property type="component" value="Unassembled WGS sequence"/>
</dbReference>
<dbReference type="AlphaFoldDB" id="A0A3M7TWZ9"/>
<dbReference type="EMBL" id="RHIB01000001">
    <property type="protein sequence ID" value="RNA69304.1"/>
    <property type="molecule type" value="Genomic_DNA"/>
</dbReference>
<keyword evidence="3" id="KW-1185">Reference proteome</keyword>
<evidence type="ECO:0000313" key="3">
    <source>
        <dbReference type="Proteomes" id="UP000278746"/>
    </source>
</evidence>
<dbReference type="Gene3D" id="3.40.50.360">
    <property type="match status" value="1"/>
</dbReference>
<dbReference type="InterPro" id="IPR001226">
    <property type="entry name" value="Flavodoxin_CS"/>
</dbReference>
<accession>A0A3M7TWZ9</accession>
<protein>
    <submittedName>
        <fullName evidence="2">Flavodoxin family protein</fullName>
    </submittedName>
</protein>